<reference evidence="2 3" key="1">
    <citation type="submission" date="2016-07" db="EMBL/GenBank/DDBJ databases">
        <title>Pervasive Adenine N6-methylation of Active Genes in Fungi.</title>
        <authorList>
            <consortium name="DOE Joint Genome Institute"/>
            <person name="Mondo S.J."/>
            <person name="Dannebaum R.O."/>
            <person name="Kuo R.C."/>
            <person name="Labutti K."/>
            <person name="Haridas S."/>
            <person name="Kuo A."/>
            <person name="Salamov A."/>
            <person name="Ahrendt S.R."/>
            <person name="Lipzen A."/>
            <person name="Sullivan W."/>
            <person name="Andreopoulos W.B."/>
            <person name="Clum A."/>
            <person name="Lindquist E."/>
            <person name="Daum C."/>
            <person name="Ramamoorthy G.K."/>
            <person name="Gryganskyi A."/>
            <person name="Culley D."/>
            <person name="Magnuson J.K."/>
            <person name="James T.Y."/>
            <person name="O'Malley M.A."/>
            <person name="Stajich J.E."/>
            <person name="Spatafora J.W."/>
            <person name="Visel A."/>
            <person name="Grigoriev I.V."/>
        </authorList>
    </citation>
    <scope>NUCLEOTIDE SEQUENCE [LARGE SCALE GENOMIC DNA]</scope>
    <source>
        <strain evidence="2 3">62-1032</strain>
    </source>
</reference>
<dbReference type="InParanoid" id="A0A1Y2FPZ0"/>
<proteinExistence type="predicted"/>
<organism evidence="2 3">
    <name type="scientific">Leucosporidium creatinivorum</name>
    <dbReference type="NCBI Taxonomy" id="106004"/>
    <lineage>
        <taxon>Eukaryota</taxon>
        <taxon>Fungi</taxon>
        <taxon>Dikarya</taxon>
        <taxon>Basidiomycota</taxon>
        <taxon>Pucciniomycotina</taxon>
        <taxon>Microbotryomycetes</taxon>
        <taxon>Leucosporidiales</taxon>
        <taxon>Leucosporidium</taxon>
    </lineage>
</organism>
<gene>
    <name evidence="2" type="ORF">BCR35DRAFT_50663</name>
</gene>
<keyword evidence="3" id="KW-1185">Reference proteome</keyword>
<dbReference type="EMBL" id="MCGR01000015">
    <property type="protein sequence ID" value="ORY86038.1"/>
    <property type="molecule type" value="Genomic_DNA"/>
</dbReference>
<protein>
    <submittedName>
        <fullName evidence="2">Uncharacterized protein</fullName>
    </submittedName>
</protein>
<evidence type="ECO:0000313" key="3">
    <source>
        <dbReference type="Proteomes" id="UP000193467"/>
    </source>
</evidence>
<dbReference type="Proteomes" id="UP000193467">
    <property type="component" value="Unassembled WGS sequence"/>
</dbReference>
<accession>A0A1Y2FPZ0</accession>
<evidence type="ECO:0000313" key="2">
    <source>
        <dbReference type="EMBL" id="ORY86038.1"/>
    </source>
</evidence>
<name>A0A1Y2FPZ0_9BASI</name>
<feature type="region of interest" description="Disordered" evidence="1">
    <location>
        <begin position="1"/>
        <end position="114"/>
    </location>
</feature>
<sequence length="181" mass="19752">MDSGHDSARLQHGRSVTARARRVLPRPSPRPSHPTEERAPTEADCSLLSKQGRSRLRTSAEVESRSTTTAPQRKHSELSLGLLLARSVPSQSQRSLEPTAPRAPREKAGTSSWWSDVLQHTERYAATARRALPSASPSLLSSLVKGLQAPSRPQRTPLATDEGQDRQHKVPARSASSGFQN</sequence>
<evidence type="ECO:0000256" key="1">
    <source>
        <dbReference type="SAM" id="MobiDB-lite"/>
    </source>
</evidence>
<feature type="region of interest" description="Disordered" evidence="1">
    <location>
        <begin position="131"/>
        <end position="181"/>
    </location>
</feature>
<comment type="caution">
    <text evidence="2">The sequence shown here is derived from an EMBL/GenBank/DDBJ whole genome shotgun (WGS) entry which is preliminary data.</text>
</comment>
<feature type="compositionally biased region" description="Low complexity" evidence="1">
    <location>
        <begin position="131"/>
        <end position="143"/>
    </location>
</feature>
<dbReference type="AlphaFoldDB" id="A0A1Y2FPZ0"/>